<name>A0A6P8P6T4_GEOSA</name>
<keyword evidence="5" id="KW-1185">Reference proteome</keyword>
<evidence type="ECO:0000256" key="2">
    <source>
        <dbReference type="SAM" id="MobiDB-lite"/>
    </source>
</evidence>
<feature type="region of interest" description="Disordered" evidence="2">
    <location>
        <begin position="127"/>
        <end position="172"/>
    </location>
</feature>
<gene>
    <name evidence="6" type="primary">LOC117349856</name>
</gene>
<dbReference type="GO" id="GO:0035631">
    <property type="term" value="C:CD40 receptor complex"/>
    <property type="evidence" value="ECO:0007669"/>
    <property type="project" value="TreeGrafter"/>
</dbReference>
<dbReference type="Pfam" id="PF00020">
    <property type="entry name" value="TNFR_c6"/>
    <property type="match status" value="2"/>
</dbReference>
<feature type="compositionally biased region" description="Basic and acidic residues" evidence="2">
    <location>
        <begin position="135"/>
        <end position="157"/>
    </location>
</feature>
<proteinExistence type="predicted"/>
<feature type="compositionally biased region" description="Basic residues" evidence="2">
    <location>
        <begin position="222"/>
        <end position="232"/>
    </location>
</feature>
<dbReference type="SMART" id="SM00208">
    <property type="entry name" value="TNFR"/>
    <property type="match status" value="2"/>
</dbReference>
<dbReference type="PROSITE" id="PS00652">
    <property type="entry name" value="TNFR_NGFR_1"/>
    <property type="match status" value="1"/>
</dbReference>
<organism evidence="5 6">
    <name type="scientific">Geotrypetes seraphini</name>
    <name type="common">Gaboon caecilian</name>
    <name type="synonym">Caecilia seraphini</name>
    <dbReference type="NCBI Taxonomy" id="260995"/>
    <lineage>
        <taxon>Eukaryota</taxon>
        <taxon>Metazoa</taxon>
        <taxon>Chordata</taxon>
        <taxon>Craniata</taxon>
        <taxon>Vertebrata</taxon>
        <taxon>Euteleostomi</taxon>
        <taxon>Amphibia</taxon>
        <taxon>Gymnophiona</taxon>
        <taxon>Geotrypetes</taxon>
    </lineage>
</organism>
<dbReference type="InterPro" id="IPR052135">
    <property type="entry name" value="TNFRSF5"/>
</dbReference>
<dbReference type="Proteomes" id="UP000515159">
    <property type="component" value="Chromosome 16"/>
</dbReference>
<evidence type="ECO:0000256" key="1">
    <source>
        <dbReference type="PROSITE-ProRule" id="PRU00206"/>
    </source>
</evidence>
<dbReference type="GO" id="GO:0002768">
    <property type="term" value="P:immune response-regulating cell surface receptor signaling pathway"/>
    <property type="evidence" value="ECO:0007669"/>
    <property type="project" value="TreeGrafter"/>
</dbReference>
<feature type="region of interest" description="Disordered" evidence="2">
    <location>
        <begin position="188"/>
        <end position="232"/>
    </location>
</feature>
<feature type="signal peptide" evidence="3">
    <location>
        <begin position="1"/>
        <end position="23"/>
    </location>
</feature>
<feature type="compositionally biased region" description="Polar residues" evidence="2">
    <location>
        <begin position="158"/>
        <end position="170"/>
    </location>
</feature>
<feature type="chain" id="PRO_5028025927" evidence="3">
    <location>
        <begin position="24"/>
        <end position="232"/>
    </location>
</feature>
<evidence type="ECO:0000313" key="6">
    <source>
        <dbReference type="RefSeq" id="XP_033779379.1"/>
    </source>
</evidence>
<keyword evidence="3" id="KW-0732">Signal</keyword>
<dbReference type="Gene3D" id="2.10.50.10">
    <property type="entry name" value="Tumor Necrosis Factor Receptor, subunit A, domain 2"/>
    <property type="match status" value="1"/>
</dbReference>
<feature type="repeat" description="TNFR-Cys" evidence="1">
    <location>
        <begin position="25"/>
        <end position="59"/>
    </location>
</feature>
<dbReference type="RefSeq" id="XP_033779379.1">
    <property type="nucleotide sequence ID" value="XM_033923488.1"/>
</dbReference>
<feature type="compositionally biased region" description="Polar residues" evidence="2">
    <location>
        <begin position="197"/>
        <end position="215"/>
    </location>
</feature>
<evidence type="ECO:0000256" key="3">
    <source>
        <dbReference type="SAM" id="SignalP"/>
    </source>
</evidence>
<dbReference type="PANTHER" id="PTHR46875:SF1">
    <property type="entry name" value="TUMOR NECROSIS FACTOR RECEPTOR SUPERFAMILY MEMBER 5"/>
    <property type="match status" value="1"/>
</dbReference>
<dbReference type="SUPFAM" id="SSF57586">
    <property type="entry name" value="TNF receptor-like"/>
    <property type="match status" value="2"/>
</dbReference>
<dbReference type="InterPro" id="IPR001368">
    <property type="entry name" value="TNFR/NGFR_Cys_rich_reg"/>
</dbReference>
<feature type="disulfide bond" evidence="1">
    <location>
        <begin position="41"/>
        <end position="59"/>
    </location>
</feature>
<feature type="domain" description="TNFR-Cys" evidence="4">
    <location>
        <begin position="25"/>
        <end position="59"/>
    </location>
</feature>
<dbReference type="GeneID" id="117349856"/>
<dbReference type="PROSITE" id="PS50050">
    <property type="entry name" value="TNFR_NGFR_2"/>
    <property type="match status" value="1"/>
</dbReference>
<sequence length="232" mass="26271">MKTASLLLTLQLVASLWLSSASGLVCSPNQYAWTGHCCSRCPAGTHMQSRCTSTKDTLCRSCLQEIEYNPEWNTKYQCESCRQCVNQFIYKRHCNLTTDSQCLCIAGKRCWDEGCTRCITDIPASTPDAGVPTATEKEQHTWPVQKREGVRETRQEKQGSVQGLASQTKDPSLKYYRHKKQIHCVTVLKKKKGMPQSRRSTASQSGNWKPQTPRTDNPGHEKHTRLHHTATR</sequence>
<protein>
    <submittedName>
        <fullName evidence="6">CD27 antigen-like isoform X2</fullName>
    </submittedName>
</protein>
<dbReference type="GO" id="GO:0009897">
    <property type="term" value="C:external side of plasma membrane"/>
    <property type="evidence" value="ECO:0007669"/>
    <property type="project" value="TreeGrafter"/>
</dbReference>
<feature type="disulfide bond" evidence="1">
    <location>
        <begin position="38"/>
        <end position="51"/>
    </location>
</feature>
<accession>A0A6P8P6T4</accession>
<dbReference type="AlphaFoldDB" id="A0A6P8P6T4"/>
<reference evidence="6" key="1">
    <citation type="submission" date="2025-08" db="UniProtKB">
        <authorList>
            <consortium name="RefSeq"/>
        </authorList>
    </citation>
    <scope>IDENTIFICATION</scope>
</reference>
<keyword evidence="1" id="KW-1015">Disulfide bond</keyword>
<dbReference type="PANTHER" id="PTHR46875">
    <property type="entry name" value="TUMOR NECROSIS FACTOR RECEPTOR SUPERFAMILY MEMBER 5"/>
    <property type="match status" value="1"/>
</dbReference>
<evidence type="ECO:0000259" key="4">
    <source>
        <dbReference type="PROSITE" id="PS50050"/>
    </source>
</evidence>
<comment type="caution">
    <text evidence="1">Lacks conserved residue(s) required for the propagation of feature annotation.</text>
</comment>
<evidence type="ECO:0000313" key="5">
    <source>
        <dbReference type="Proteomes" id="UP000515159"/>
    </source>
</evidence>